<dbReference type="PANTHER" id="PTHR46082:SF11">
    <property type="entry name" value="AAA+ ATPASE DOMAIN-CONTAINING PROTEIN-RELATED"/>
    <property type="match status" value="1"/>
</dbReference>
<gene>
    <name evidence="2" type="ORF">DFL_004039</name>
</gene>
<proteinExistence type="predicted"/>
<dbReference type="Gene3D" id="3.40.50.1580">
    <property type="entry name" value="Nucleoside phosphorylase domain"/>
    <property type="match status" value="1"/>
</dbReference>
<dbReference type="PANTHER" id="PTHR46082">
    <property type="entry name" value="ATP/GTP-BINDING PROTEIN-RELATED"/>
    <property type="match status" value="1"/>
</dbReference>
<feature type="region of interest" description="Disordered" evidence="1">
    <location>
        <begin position="328"/>
        <end position="366"/>
    </location>
</feature>
<dbReference type="EMBL" id="SAEB01000006">
    <property type="protein sequence ID" value="RVD85728.1"/>
    <property type="molecule type" value="Genomic_DNA"/>
</dbReference>
<evidence type="ECO:0000313" key="3">
    <source>
        <dbReference type="Proteomes" id="UP000283090"/>
    </source>
</evidence>
<sequence length="366" mass="40498">MSGLESVIENYTVGWICALQEEYDAACRMLDVEFRPTPSGLEIGPRDDNTYDYGMINGHYVVITCLPSGRYGTVAAAITSKDMIRSFPRLQFILLVGIGGGAPTRERDIRLGDVVVSYPEGDLGGVVQFDLGKLHQVDGEERRGSSLFKRTGHLNSPPSVLLEVMPRLLRSHEDATKADKLAEHIKLMDDMPSFRRPAQDQLYRSDYVHQGAGNVKTCRNCDKGQTIARPSRAGNREFMIHHGIIGSSNTVMKNAVERDRYAKELNISCFEMEGAGLMNHLPSCLVIRGICDYSDTHKNDDWHNYAALTAAAYARELLFTLRPLAVRSPRPQAPQPPAQEVPSQPQPLLAPGLEDASQVSGCCRLQ</sequence>
<reference evidence="2 3" key="1">
    <citation type="submission" date="2019-01" db="EMBL/GenBank/DDBJ databases">
        <title>Intercellular communication is required for trap formation in the nematode-trapping fungus Duddingtonia flagrans.</title>
        <authorList>
            <person name="Youssar L."/>
            <person name="Wernet V."/>
            <person name="Hensel N."/>
            <person name="Hildebrandt H.-G."/>
            <person name="Fischer R."/>
        </authorList>
    </citation>
    <scope>NUCLEOTIDE SEQUENCE [LARGE SCALE GENOMIC DNA]</scope>
    <source>
        <strain evidence="2 3">CBS H-5679</strain>
    </source>
</reference>
<evidence type="ECO:0000313" key="2">
    <source>
        <dbReference type="EMBL" id="RVD85728.1"/>
    </source>
</evidence>
<dbReference type="Proteomes" id="UP000283090">
    <property type="component" value="Unassembled WGS sequence"/>
</dbReference>
<dbReference type="GeneID" id="93586350"/>
<name>A0A437A3K7_ARTFL</name>
<dbReference type="STRING" id="97331.A0A437A3K7"/>
<evidence type="ECO:0000256" key="1">
    <source>
        <dbReference type="SAM" id="MobiDB-lite"/>
    </source>
</evidence>
<dbReference type="SUPFAM" id="SSF53167">
    <property type="entry name" value="Purine and uridine phosphorylases"/>
    <property type="match status" value="1"/>
</dbReference>
<organism evidence="2 3">
    <name type="scientific">Arthrobotrys flagrans</name>
    <name type="common">Nematode-trapping fungus</name>
    <name type="synonym">Trichothecium flagrans</name>
    <dbReference type="NCBI Taxonomy" id="97331"/>
    <lineage>
        <taxon>Eukaryota</taxon>
        <taxon>Fungi</taxon>
        <taxon>Dikarya</taxon>
        <taxon>Ascomycota</taxon>
        <taxon>Pezizomycotina</taxon>
        <taxon>Orbiliomycetes</taxon>
        <taxon>Orbiliales</taxon>
        <taxon>Orbiliaceae</taxon>
        <taxon>Arthrobotrys</taxon>
    </lineage>
</organism>
<dbReference type="AlphaFoldDB" id="A0A437A3K7"/>
<dbReference type="RefSeq" id="XP_067491272.1">
    <property type="nucleotide sequence ID" value="XM_067633066.1"/>
</dbReference>
<dbReference type="OrthoDB" id="1577640at2759"/>
<dbReference type="InterPro" id="IPR053137">
    <property type="entry name" value="NLR-like"/>
</dbReference>
<dbReference type="GO" id="GO:0003824">
    <property type="term" value="F:catalytic activity"/>
    <property type="evidence" value="ECO:0007669"/>
    <property type="project" value="InterPro"/>
</dbReference>
<dbReference type="InterPro" id="IPR035994">
    <property type="entry name" value="Nucleoside_phosphorylase_sf"/>
</dbReference>
<accession>A0A437A3K7</accession>
<protein>
    <submittedName>
        <fullName evidence="2">Uncharacterized protein</fullName>
    </submittedName>
</protein>
<dbReference type="VEuPathDB" id="FungiDB:DFL_004039"/>
<keyword evidence="3" id="KW-1185">Reference proteome</keyword>
<comment type="caution">
    <text evidence="2">The sequence shown here is derived from an EMBL/GenBank/DDBJ whole genome shotgun (WGS) entry which is preliminary data.</text>
</comment>
<dbReference type="GO" id="GO:0009116">
    <property type="term" value="P:nucleoside metabolic process"/>
    <property type="evidence" value="ECO:0007669"/>
    <property type="project" value="InterPro"/>
</dbReference>